<sequence>MAQSTVERRGIYCGIPCYPPTLKGLNAIVFGANGISGNYMVRALSRAPERWHQVVALSRRPPLANHPVSKNVRYVQADLLQDPKDIARILRDEQIQADVVFFFAYMQPTPRDGASLWSNAQELCKVNGQLLRNCFDALELAAIRPKRFLLQTGAKYYGGGLAMPALESDPRIPEPNFYYVQEDLLSEYSRNTGVEWNVVRPAFIIGAVEDAAMNSVYPLAVYAAVQKYKGEKLIWPGNLAAWEREVIQSSAWLNSYLSEYLTLNEHAGNAAFNAADSCYFTYGRLWLELAGWYGIDYTLPDTDTEGFQEISMDFKKNLSFAPTAIMKFKFSFVQWAQRPENKKAWKELTEMHSLVGDPFGDSLQRIFEFLDFAMLPPFPFTLSMTKARNLGWNASVDPVLSHREVIEEFVVMKMIPPLD</sequence>
<keyword evidence="3" id="KW-1185">Reference proteome</keyword>
<evidence type="ECO:0000313" key="3">
    <source>
        <dbReference type="Proteomes" id="UP000027920"/>
    </source>
</evidence>
<dbReference type="CDD" id="cd08948">
    <property type="entry name" value="5beta-POR_like_SDR_a"/>
    <property type="match status" value="1"/>
</dbReference>
<dbReference type="HOGENOM" id="CLU_030125_1_1_1"/>
<dbReference type="InterPro" id="IPR036291">
    <property type="entry name" value="NAD(P)-bd_dom_sf"/>
</dbReference>
<dbReference type="VEuPathDB" id="FungiDB:A1O9_03585"/>
<organism evidence="2 3">
    <name type="scientific">Exophiala aquamarina CBS 119918</name>
    <dbReference type="NCBI Taxonomy" id="1182545"/>
    <lineage>
        <taxon>Eukaryota</taxon>
        <taxon>Fungi</taxon>
        <taxon>Dikarya</taxon>
        <taxon>Ascomycota</taxon>
        <taxon>Pezizomycotina</taxon>
        <taxon>Eurotiomycetes</taxon>
        <taxon>Chaetothyriomycetidae</taxon>
        <taxon>Chaetothyriales</taxon>
        <taxon>Herpotrichiellaceae</taxon>
        <taxon>Exophiala</taxon>
    </lineage>
</organism>
<gene>
    <name evidence="2" type="ORF">A1O9_03585</name>
</gene>
<reference evidence="2 3" key="1">
    <citation type="submission" date="2013-03" db="EMBL/GenBank/DDBJ databases">
        <title>The Genome Sequence of Exophiala aquamarina CBS 119918.</title>
        <authorList>
            <consortium name="The Broad Institute Genomics Platform"/>
            <person name="Cuomo C."/>
            <person name="de Hoog S."/>
            <person name="Gorbushina A."/>
            <person name="Walker B."/>
            <person name="Young S.K."/>
            <person name="Zeng Q."/>
            <person name="Gargeya S."/>
            <person name="Fitzgerald M."/>
            <person name="Haas B."/>
            <person name="Abouelleil A."/>
            <person name="Allen A.W."/>
            <person name="Alvarado L."/>
            <person name="Arachchi H.M."/>
            <person name="Berlin A.M."/>
            <person name="Chapman S.B."/>
            <person name="Gainer-Dewar J."/>
            <person name="Goldberg J."/>
            <person name="Griggs A."/>
            <person name="Gujja S."/>
            <person name="Hansen M."/>
            <person name="Howarth C."/>
            <person name="Imamovic A."/>
            <person name="Ireland A."/>
            <person name="Larimer J."/>
            <person name="McCowan C."/>
            <person name="Murphy C."/>
            <person name="Pearson M."/>
            <person name="Poon T.W."/>
            <person name="Priest M."/>
            <person name="Roberts A."/>
            <person name="Saif S."/>
            <person name="Shea T."/>
            <person name="Sisk P."/>
            <person name="Sykes S."/>
            <person name="Wortman J."/>
            <person name="Nusbaum C."/>
            <person name="Birren B."/>
        </authorList>
    </citation>
    <scope>NUCLEOTIDE SEQUENCE [LARGE SCALE GENOMIC DNA]</scope>
    <source>
        <strain evidence="2 3">CBS 119918</strain>
    </source>
</reference>
<evidence type="ECO:0000259" key="1">
    <source>
        <dbReference type="Pfam" id="PF22917"/>
    </source>
</evidence>
<dbReference type="Pfam" id="PF22917">
    <property type="entry name" value="PRISE"/>
    <property type="match status" value="1"/>
</dbReference>
<accession>A0A072PRQ1</accession>
<dbReference type="PANTHER" id="PTHR32487:SF29">
    <property type="entry name" value="NAD-DEPENDENT EPIMERASE_DEHYDRATASE DOMAIN-CONTAINING PROTEIN"/>
    <property type="match status" value="1"/>
</dbReference>
<dbReference type="STRING" id="1182545.A0A072PRQ1"/>
<dbReference type="OrthoDB" id="1731983at2759"/>
<protein>
    <recommendedName>
        <fullName evidence="1">PRISE-like Rossmann-fold domain-containing protein</fullName>
    </recommendedName>
</protein>
<dbReference type="Proteomes" id="UP000027920">
    <property type="component" value="Unassembled WGS sequence"/>
</dbReference>
<dbReference type="AlphaFoldDB" id="A0A072PRQ1"/>
<dbReference type="GeneID" id="25278519"/>
<feature type="domain" description="PRISE-like Rossmann-fold" evidence="1">
    <location>
        <begin position="27"/>
        <end position="310"/>
    </location>
</feature>
<dbReference type="PANTHER" id="PTHR32487">
    <property type="entry name" value="3-OXO-DELTA(4,5)-STEROID 5-BETA-REDUCTASE"/>
    <property type="match status" value="1"/>
</dbReference>
<dbReference type="EMBL" id="AMGV01000002">
    <property type="protein sequence ID" value="KEF62013.1"/>
    <property type="molecule type" value="Genomic_DNA"/>
</dbReference>
<comment type="caution">
    <text evidence="2">The sequence shown here is derived from an EMBL/GenBank/DDBJ whole genome shotgun (WGS) entry which is preliminary data.</text>
</comment>
<proteinExistence type="predicted"/>
<dbReference type="Gene3D" id="3.40.50.720">
    <property type="entry name" value="NAD(P)-binding Rossmann-like Domain"/>
    <property type="match status" value="1"/>
</dbReference>
<dbReference type="SUPFAM" id="SSF51735">
    <property type="entry name" value="NAD(P)-binding Rossmann-fold domains"/>
    <property type="match status" value="1"/>
</dbReference>
<name>A0A072PRQ1_9EURO</name>
<dbReference type="InterPro" id="IPR055222">
    <property type="entry name" value="PRISE-like_Rossmann-fold"/>
</dbReference>
<dbReference type="RefSeq" id="XP_013264603.1">
    <property type="nucleotide sequence ID" value="XM_013409149.1"/>
</dbReference>
<evidence type="ECO:0000313" key="2">
    <source>
        <dbReference type="EMBL" id="KEF62013.1"/>
    </source>
</evidence>